<feature type="domain" description="Reverse transcriptase zinc-binding" evidence="1">
    <location>
        <begin position="142"/>
        <end position="211"/>
    </location>
</feature>
<dbReference type="Pfam" id="PF13966">
    <property type="entry name" value="zf-RVT"/>
    <property type="match status" value="1"/>
</dbReference>
<organism evidence="2 3">
    <name type="scientific">Hucho hucho</name>
    <name type="common">huchen</name>
    <dbReference type="NCBI Taxonomy" id="62062"/>
    <lineage>
        <taxon>Eukaryota</taxon>
        <taxon>Metazoa</taxon>
        <taxon>Chordata</taxon>
        <taxon>Craniata</taxon>
        <taxon>Vertebrata</taxon>
        <taxon>Euteleostomi</taxon>
        <taxon>Actinopterygii</taxon>
        <taxon>Neopterygii</taxon>
        <taxon>Teleostei</taxon>
        <taxon>Protacanthopterygii</taxon>
        <taxon>Salmoniformes</taxon>
        <taxon>Salmonidae</taxon>
        <taxon>Salmoninae</taxon>
        <taxon>Hucho</taxon>
    </lineage>
</organism>
<dbReference type="GeneTree" id="ENSGT00940000177635"/>
<accession>A0A4W5LHW6</accession>
<evidence type="ECO:0000259" key="1">
    <source>
        <dbReference type="Pfam" id="PF13966"/>
    </source>
</evidence>
<evidence type="ECO:0000313" key="3">
    <source>
        <dbReference type="Proteomes" id="UP000314982"/>
    </source>
</evidence>
<sequence>MLAYKHNFSPHRYFLWNNKDIRFKNKSLFFRNWFENKIILVGQLLNEDGYLLSYGEFIYKFKIPITPKEYAIVFDAIPRGVVSLLNSSVVDVSNIDLHENIIIGNINIKDKCSNKQIRNIVCDTTIPSARFFWSNIYGDIQWGNAWKIANKYCISNKVKEVSFKMLHRIYPVKHVLERFKLNIDYKCDFCGMEKETILHLFFACIYSRMFWIDIKNFVTKEIGPVVLFNGFDIMIYFRNSDIDKDVVYLITFHIHKCKWSNLKPNFFHFINEVYVKQL</sequence>
<reference evidence="2" key="3">
    <citation type="submission" date="2025-09" db="UniProtKB">
        <authorList>
            <consortium name="Ensembl"/>
        </authorList>
    </citation>
    <scope>IDENTIFICATION</scope>
</reference>
<reference evidence="3" key="1">
    <citation type="submission" date="2018-06" db="EMBL/GenBank/DDBJ databases">
        <title>Genome assembly of Danube salmon.</title>
        <authorList>
            <person name="Macqueen D.J."/>
            <person name="Gundappa M.K."/>
        </authorList>
    </citation>
    <scope>NUCLEOTIDE SEQUENCE [LARGE SCALE GENOMIC DNA]</scope>
</reference>
<proteinExistence type="predicted"/>
<dbReference type="Ensembl" id="ENSHHUT00000026478.1">
    <property type="protein sequence ID" value="ENSHHUP00000025481.1"/>
    <property type="gene ID" value="ENSHHUG00000016060.1"/>
</dbReference>
<name>A0A4W5LHW6_9TELE</name>
<evidence type="ECO:0000313" key="2">
    <source>
        <dbReference type="Ensembl" id="ENSHHUP00000025481.1"/>
    </source>
</evidence>
<keyword evidence="3" id="KW-1185">Reference proteome</keyword>
<dbReference type="STRING" id="62062.ENSHHUP00000025481"/>
<protein>
    <recommendedName>
        <fullName evidence="1">Reverse transcriptase zinc-binding domain-containing protein</fullName>
    </recommendedName>
</protein>
<dbReference type="AlphaFoldDB" id="A0A4W5LHW6"/>
<dbReference type="InterPro" id="IPR026960">
    <property type="entry name" value="RVT-Znf"/>
</dbReference>
<reference evidence="2" key="2">
    <citation type="submission" date="2025-08" db="UniProtKB">
        <authorList>
            <consortium name="Ensembl"/>
        </authorList>
    </citation>
    <scope>IDENTIFICATION</scope>
</reference>
<dbReference type="Proteomes" id="UP000314982">
    <property type="component" value="Unassembled WGS sequence"/>
</dbReference>